<dbReference type="AlphaFoldDB" id="A0A521G5H8"/>
<accession>A0A521G5H8</accession>
<sequence>MFDYKQYEPVLLNIQKHVVPVYRIGTIKRKYEYSGCAVYLKIKDKYYLATASHVIDHEELAKNIIPLRREELASIPIDQAVKISCNEADVDISLVYLTEELEFFSPIELISDSIVNRSENSILLLGYPQSKVSISSKGTFVEPFYMLTKIIDFPSQPIKKVHQEVHFFCKFQKKKVPRCDGSQSTAPNPNGMSGGPVIELSSNGSSGFSSKLIGIMTDWDKENESYIRCSMARLINLAPQP</sequence>
<dbReference type="EMBL" id="NQJD01000001">
    <property type="protein sequence ID" value="TAA76210.1"/>
    <property type="molecule type" value="Genomic_DNA"/>
</dbReference>
<dbReference type="SUPFAM" id="SSF50494">
    <property type="entry name" value="Trypsin-like serine proteases"/>
    <property type="match status" value="1"/>
</dbReference>
<keyword evidence="2" id="KW-1185">Reference proteome</keyword>
<dbReference type="InterPro" id="IPR009003">
    <property type="entry name" value="Peptidase_S1_PA"/>
</dbReference>
<protein>
    <recommendedName>
        <fullName evidence="3">Trypsin-like peptidase domain-containing protein</fullName>
    </recommendedName>
</protein>
<evidence type="ECO:0000313" key="1">
    <source>
        <dbReference type="EMBL" id="TAA76210.1"/>
    </source>
</evidence>
<dbReference type="Proteomes" id="UP000316238">
    <property type="component" value="Unassembled WGS sequence"/>
</dbReference>
<name>A0A521G5H8_9BACT</name>
<evidence type="ECO:0008006" key="3">
    <source>
        <dbReference type="Google" id="ProtNLM"/>
    </source>
</evidence>
<proteinExistence type="predicted"/>
<gene>
    <name evidence="1" type="ORF">CDV28_101109</name>
</gene>
<comment type="caution">
    <text evidence="1">The sequence shown here is derived from an EMBL/GenBank/DDBJ whole genome shotgun (WGS) entry which is preliminary data.</text>
</comment>
<reference evidence="1" key="1">
    <citation type="submission" date="2017-07" db="EMBL/GenBank/DDBJ databases">
        <title>The cable genome - Insights into the physiology and evolution of filamentous bacteria capable of sulfide oxidation via long distance electron transfer.</title>
        <authorList>
            <person name="Thorup C."/>
            <person name="Bjerg J.T."/>
            <person name="Schreiber L."/>
            <person name="Nielsen L.P."/>
            <person name="Kjeldsen K.U."/>
            <person name="Boesen T."/>
            <person name="Boggild A."/>
            <person name="Meysman F."/>
            <person name="Geelhoed J."/>
            <person name="Schramm A."/>
        </authorList>
    </citation>
    <scope>NUCLEOTIDE SEQUENCE [LARGE SCALE GENOMIC DNA]</scope>
    <source>
        <strain evidence="1">GS</strain>
    </source>
</reference>
<organism evidence="1 2">
    <name type="scientific">Candidatus Electronema aureum</name>
    <dbReference type="NCBI Taxonomy" id="2005002"/>
    <lineage>
        <taxon>Bacteria</taxon>
        <taxon>Pseudomonadati</taxon>
        <taxon>Thermodesulfobacteriota</taxon>
        <taxon>Desulfobulbia</taxon>
        <taxon>Desulfobulbales</taxon>
        <taxon>Desulfobulbaceae</taxon>
        <taxon>Candidatus Electronema</taxon>
    </lineage>
</organism>
<evidence type="ECO:0000313" key="2">
    <source>
        <dbReference type="Proteomes" id="UP000316238"/>
    </source>
</evidence>